<dbReference type="SMART" id="SM00105">
    <property type="entry name" value="ArfGap"/>
    <property type="match status" value="1"/>
</dbReference>
<keyword evidence="9" id="KW-0862">Zinc</keyword>
<dbReference type="CDD" id="cd01250">
    <property type="entry name" value="PH_AGAP"/>
    <property type="match status" value="1"/>
</dbReference>
<feature type="region of interest" description="Disordered" evidence="13">
    <location>
        <begin position="265"/>
        <end position="298"/>
    </location>
</feature>
<dbReference type="InterPro" id="IPR038508">
    <property type="entry name" value="ArfGAP_dom_sf"/>
</dbReference>
<dbReference type="PANTHER" id="PTHR45819:SF2">
    <property type="entry name" value="ARF-GAP WITH GTPASE, ANK REPEAT AND PH DOMAIN-CONTAINING PROTEIN 3"/>
    <property type="match status" value="1"/>
</dbReference>
<evidence type="ECO:0000313" key="17">
    <source>
        <dbReference type="Proteomes" id="UP000694701"/>
    </source>
</evidence>
<dbReference type="PROSITE" id="PS50003">
    <property type="entry name" value="PH_DOMAIN"/>
    <property type="match status" value="1"/>
</dbReference>
<feature type="compositionally biased region" description="Basic and acidic residues" evidence="13">
    <location>
        <begin position="284"/>
        <end position="296"/>
    </location>
</feature>
<dbReference type="InterPro" id="IPR011993">
    <property type="entry name" value="PH-like_dom_sf"/>
</dbReference>
<dbReference type="PROSITE" id="PS51421">
    <property type="entry name" value="RAS"/>
    <property type="match status" value="1"/>
</dbReference>
<comment type="subcellular location">
    <subcellularLocation>
        <location evidence="1">Cytoplasm</location>
    </subcellularLocation>
</comment>
<evidence type="ECO:0000256" key="10">
    <source>
        <dbReference type="ARBA" id="ARBA00023043"/>
    </source>
</evidence>
<feature type="compositionally biased region" description="Basic residues" evidence="13">
    <location>
        <begin position="463"/>
        <end position="473"/>
    </location>
</feature>
<evidence type="ECO:0000256" key="11">
    <source>
        <dbReference type="ARBA" id="ARBA00023134"/>
    </source>
</evidence>
<dbReference type="InterPro" id="IPR002110">
    <property type="entry name" value="Ankyrin_rpt"/>
</dbReference>
<feature type="compositionally biased region" description="Polar residues" evidence="13">
    <location>
        <begin position="437"/>
        <end position="452"/>
    </location>
</feature>
<comment type="similarity">
    <text evidence="2">Belongs to the centaurin gamma-like family.</text>
</comment>
<keyword evidence="7" id="KW-0547">Nucleotide-binding</keyword>
<dbReference type="PROSITE" id="PS51419">
    <property type="entry name" value="RAB"/>
    <property type="match status" value="1"/>
</dbReference>
<protein>
    <submittedName>
        <fullName evidence="16">ArfGAP with GTPase domain, ankyrin repeat and PH domain 3</fullName>
    </submittedName>
</protein>
<evidence type="ECO:0000256" key="2">
    <source>
        <dbReference type="ARBA" id="ARBA00005430"/>
    </source>
</evidence>
<dbReference type="Ensembl" id="ENSCCRT00020044344.1">
    <property type="protein sequence ID" value="ENSCCRP00020040645.1"/>
    <property type="gene ID" value="ENSCCRG00020017971.1"/>
</dbReference>
<feature type="compositionally biased region" description="Low complexity" evidence="13">
    <location>
        <begin position="371"/>
        <end position="382"/>
    </location>
</feature>
<evidence type="ECO:0000256" key="9">
    <source>
        <dbReference type="ARBA" id="ARBA00022833"/>
    </source>
</evidence>
<dbReference type="FunFam" id="1.25.40.20:FF:000038">
    <property type="entry name" value="Arf-GAP with GTPase, ANK repeat and PH domain-containing protein 3"/>
    <property type="match status" value="1"/>
</dbReference>
<feature type="domain" description="Arf-GAP" evidence="15">
    <location>
        <begin position="570"/>
        <end position="691"/>
    </location>
</feature>
<dbReference type="GO" id="GO:0005634">
    <property type="term" value="C:nucleus"/>
    <property type="evidence" value="ECO:0007669"/>
    <property type="project" value="TreeGrafter"/>
</dbReference>
<dbReference type="Pfam" id="PF13637">
    <property type="entry name" value="Ank_4"/>
    <property type="match status" value="1"/>
</dbReference>
<dbReference type="SMART" id="SM00175">
    <property type="entry name" value="RAB"/>
    <property type="match status" value="1"/>
</dbReference>
<dbReference type="FunFam" id="2.30.29.30:FF:000199">
    <property type="entry name" value="Arf-GAP with GTPase, ANK repeat and PH domain-containing protein 3"/>
    <property type="match status" value="1"/>
</dbReference>
<dbReference type="InterPro" id="IPR051282">
    <property type="entry name" value="Arf-GAP_GTPase_ANK_PH"/>
</dbReference>
<accession>A0A8C2HF49</accession>
<dbReference type="FunFam" id="1.10.220.150:FF:000001">
    <property type="entry name" value="Arf-GAP with GTPase, ANK repeat and PH domain-containing protein 1"/>
    <property type="match status" value="1"/>
</dbReference>
<feature type="domain" description="PH" evidence="14">
    <location>
        <begin position="305"/>
        <end position="549"/>
    </location>
</feature>
<dbReference type="GO" id="GO:0008270">
    <property type="term" value="F:zinc ion binding"/>
    <property type="evidence" value="ECO:0007669"/>
    <property type="project" value="UniProtKB-KW"/>
</dbReference>
<keyword evidence="5" id="KW-0479">Metal-binding</keyword>
<dbReference type="Gene3D" id="1.25.40.20">
    <property type="entry name" value="Ankyrin repeat-containing domain"/>
    <property type="match status" value="1"/>
</dbReference>
<keyword evidence="8 12" id="KW-0863">Zinc-finger</keyword>
<evidence type="ECO:0000256" key="12">
    <source>
        <dbReference type="PROSITE-ProRule" id="PRU00288"/>
    </source>
</evidence>
<dbReference type="InterPro" id="IPR037278">
    <property type="entry name" value="ARFGAP/RecO"/>
</dbReference>
<dbReference type="InterPro" id="IPR001849">
    <property type="entry name" value="PH_domain"/>
</dbReference>
<keyword evidence="11" id="KW-0342">GTP-binding</keyword>
<evidence type="ECO:0000259" key="14">
    <source>
        <dbReference type="PROSITE" id="PS50003"/>
    </source>
</evidence>
<dbReference type="CDD" id="cd08855">
    <property type="entry name" value="ArfGap_AGAP3"/>
    <property type="match status" value="1"/>
</dbReference>
<dbReference type="PRINTS" id="PR00405">
    <property type="entry name" value="REVINTRACTNG"/>
</dbReference>
<dbReference type="SUPFAM" id="SSF52540">
    <property type="entry name" value="P-loop containing nucleoside triphosphate hydrolases"/>
    <property type="match status" value="1"/>
</dbReference>
<reference evidence="16" key="1">
    <citation type="submission" date="2025-08" db="UniProtKB">
        <authorList>
            <consortium name="Ensembl"/>
        </authorList>
    </citation>
    <scope>IDENTIFICATION</scope>
</reference>
<dbReference type="PROSITE" id="PS50115">
    <property type="entry name" value="ARFGAP"/>
    <property type="match status" value="1"/>
</dbReference>
<evidence type="ECO:0000256" key="5">
    <source>
        <dbReference type="ARBA" id="ARBA00022723"/>
    </source>
</evidence>
<dbReference type="Gene3D" id="3.40.50.300">
    <property type="entry name" value="P-loop containing nucleotide triphosphate hydrolases"/>
    <property type="match status" value="1"/>
</dbReference>
<dbReference type="SMART" id="SM00233">
    <property type="entry name" value="PH"/>
    <property type="match status" value="1"/>
</dbReference>
<keyword evidence="10" id="KW-0040">ANK repeat</keyword>
<dbReference type="GO" id="GO:0005525">
    <property type="term" value="F:GTP binding"/>
    <property type="evidence" value="ECO:0007669"/>
    <property type="project" value="UniProtKB-KW"/>
</dbReference>
<name>A0A8C2HF49_CYPCA</name>
<dbReference type="SMART" id="SM00173">
    <property type="entry name" value="RAS"/>
    <property type="match status" value="1"/>
</dbReference>
<dbReference type="InterPro" id="IPR036770">
    <property type="entry name" value="Ankyrin_rpt-contain_sf"/>
</dbReference>
<dbReference type="FunFam" id="3.40.50.300:FF:000178">
    <property type="entry name" value="Arf-GAP with GTPase, ANK repeat and PH domain-containing protein 1"/>
    <property type="match status" value="1"/>
</dbReference>
<dbReference type="PANTHER" id="PTHR45819">
    <property type="entry name" value="CENTAURIN-GAMMA-1A"/>
    <property type="match status" value="1"/>
</dbReference>
<dbReference type="InterPro" id="IPR001806">
    <property type="entry name" value="Small_GTPase"/>
</dbReference>
<dbReference type="GO" id="GO:0003924">
    <property type="term" value="F:GTPase activity"/>
    <property type="evidence" value="ECO:0007669"/>
    <property type="project" value="InterPro"/>
</dbReference>
<evidence type="ECO:0000256" key="13">
    <source>
        <dbReference type="SAM" id="MobiDB-lite"/>
    </source>
</evidence>
<dbReference type="Gene3D" id="1.10.220.150">
    <property type="entry name" value="Arf GTPase activating protein"/>
    <property type="match status" value="1"/>
</dbReference>
<evidence type="ECO:0000256" key="6">
    <source>
        <dbReference type="ARBA" id="ARBA00022737"/>
    </source>
</evidence>
<sequence>MALQNQIREHVISIEDSFVNSQEWTLSRSVPELKVGIVGNLSSGKSALVHRYLTGTYVQEESPEGGRFKKEIVVDGQSYLLLIRDEGGPPELQFAAWVDAVVFVFSLEDEISFQTVYNYFLRLSSYRNTAEVPMVLVGTQDAISAANPRVIDDARARKLSNDLKRSTYYETCSTYGLNVERVFQDVAQKVVALRKKQQLSIGPCKSLPNSPSHSSVPSASIPSVHINQVTANGGVAFSDYSSSFRYTPSISQREMRIETVAASNTPTPIRKQSKRRSNIFTSRKASDQTKSIESKTDSIGSGRAIPIKQGILLKRSGKSLNKEWKKKYVTLCDNGLLTYHPSLHDYMQNVHGKEIDLLRTTVKVPGKRPPRAVATVAPTASPKTNGLTKDRSTLQLGIGSGGSAAGVALGTSKEGMHQRSFSVSSAEQWSEAVISTTADPLSSAPGMSSATSPKLEPPPSPHANRKKHRRKKSTGITKPDGLSAGNEGKGMQNLGVTSNFLNIYCSSSTKQEESFEFIIVSLTGQMWHFEASTYEERELWVQAIESQIFASLQSCESSKNKSRLGSQSDAVTIQSIRNVRGNSFCADCDAPNPDWASLNLGALICIECSGMHRNLGTHLSRVRSLDLDDWPVELSMVMTAIGNAMANSVWEGCVEGYTKPGVDSTREEKERWIRAKYEQKLFLVGLPQSDVPLGQQLLRAVVEDDLRLVVLLLAHGTKEEVNETYGDGDGRTALHLSCAMANVVITQLLIWVRTRFLEAPSLHKCSSIINFILCFSTAWT</sequence>
<organism evidence="16 17">
    <name type="scientific">Cyprinus carpio</name>
    <name type="common">Common carp</name>
    <dbReference type="NCBI Taxonomy" id="7962"/>
    <lineage>
        <taxon>Eukaryota</taxon>
        <taxon>Metazoa</taxon>
        <taxon>Chordata</taxon>
        <taxon>Craniata</taxon>
        <taxon>Vertebrata</taxon>
        <taxon>Euteleostomi</taxon>
        <taxon>Actinopterygii</taxon>
        <taxon>Neopterygii</taxon>
        <taxon>Teleostei</taxon>
        <taxon>Ostariophysi</taxon>
        <taxon>Cypriniformes</taxon>
        <taxon>Cyprinidae</taxon>
        <taxon>Cyprininae</taxon>
        <taxon>Cyprinus</taxon>
    </lineage>
</organism>
<dbReference type="Proteomes" id="UP000694701">
    <property type="component" value="Unplaced"/>
</dbReference>
<evidence type="ECO:0000313" key="16">
    <source>
        <dbReference type="Ensembl" id="ENSCCRP00020040645.1"/>
    </source>
</evidence>
<feature type="region of interest" description="Disordered" evidence="13">
    <location>
        <begin position="368"/>
        <end position="390"/>
    </location>
</feature>
<keyword evidence="4" id="KW-0963">Cytoplasm</keyword>
<proteinExistence type="inferred from homology"/>
<keyword evidence="3" id="KW-0343">GTPase activation</keyword>
<dbReference type="Pfam" id="PF01412">
    <property type="entry name" value="ArfGap"/>
    <property type="match status" value="1"/>
</dbReference>
<dbReference type="GO" id="GO:0005096">
    <property type="term" value="F:GTPase activator activity"/>
    <property type="evidence" value="ECO:0007669"/>
    <property type="project" value="UniProtKB-KW"/>
</dbReference>
<dbReference type="GO" id="GO:0005737">
    <property type="term" value="C:cytoplasm"/>
    <property type="evidence" value="ECO:0007669"/>
    <property type="project" value="UniProtKB-SubCell"/>
</dbReference>
<keyword evidence="6" id="KW-0677">Repeat</keyword>
<dbReference type="InterPro" id="IPR027417">
    <property type="entry name" value="P-loop_NTPase"/>
</dbReference>
<dbReference type="SUPFAM" id="SSF57863">
    <property type="entry name" value="ArfGap/RecO-like zinc finger"/>
    <property type="match status" value="1"/>
</dbReference>
<evidence type="ECO:0000259" key="15">
    <source>
        <dbReference type="PROSITE" id="PS50115"/>
    </source>
</evidence>
<evidence type="ECO:0000256" key="3">
    <source>
        <dbReference type="ARBA" id="ARBA00022468"/>
    </source>
</evidence>
<dbReference type="AlphaFoldDB" id="A0A8C2HF49"/>
<dbReference type="Gene3D" id="2.30.29.30">
    <property type="entry name" value="Pleckstrin-homology domain (PH domain)/Phosphotyrosine-binding domain (PTB)"/>
    <property type="match status" value="2"/>
</dbReference>
<dbReference type="Pfam" id="PF00071">
    <property type="entry name" value="Ras"/>
    <property type="match status" value="1"/>
</dbReference>
<dbReference type="CDD" id="cd04103">
    <property type="entry name" value="Centaurin_gamma"/>
    <property type="match status" value="1"/>
</dbReference>
<dbReference type="InterPro" id="IPR001164">
    <property type="entry name" value="ArfGAP_dom"/>
</dbReference>
<evidence type="ECO:0000256" key="1">
    <source>
        <dbReference type="ARBA" id="ARBA00004496"/>
    </source>
</evidence>
<evidence type="ECO:0000256" key="8">
    <source>
        <dbReference type="ARBA" id="ARBA00022771"/>
    </source>
</evidence>
<feature type="region of interest" description="Disordered" evidence="13">
    <location>
        <begin position="437"/>
        <end position="490"/>
    </location>
</feature>
<evidence type="ECO:0000256" key="4">
    <source>
        <dbReference type="ARBA" id="ARBA00022490"/>
    </source>
</evidence>
<evidence type="ECO:0000256" key="7">
    <source>
        <dbReference type="ARBA" id="ARBA00022741"/>
    </source>
</evidence>
<dbReference type="SUPFAM" id="SSF50729">
    <property type="entry name" value="PH domain-like"/>
    <property type="match status" value="1"/>
</dbReference>